<gene>
    <name evidence="9" type="primary">rnj</name>
    <name evidence="15" type="ORF">Theos_1504</name>
</gene>
<dbReference type="InterPro" id="IPR041636">
    <property type="entry name" value="RNase_J_C"/>
</dbReference>
<keyword evidence="3 12" id="KW-0479">Metal-binding</keyword>
<evidence type="ECO:0000256" key="2">
    <source>
        <dbReference type="ARBA" id="ARBA00022722"/>
    </source>
</evidence>
<dbReference type="InterPro" id="IPR004613">
    <property type="entry name" value="RNase_J"/>
</dbReference>
<keyword evidence="7 9" id="KW-0269">Exonuclease</keyword>
<dbReference type="eggNOG" id="COG0595">
    <property type="taxonomic scope" value="Bacteria"/>
</dbReference>
<dbReference type="InterPro" id="IPR055132">
    <property type="entry name" value="RNase_J_b_CASP"/>
</dbReference>
<feature type="compositionally biased region" description="Basic residues" evidence="13">
    <location>
        <begin position="1"/>
        <end position="14"/>
    </location>
</feature>
<keyword evidence="16" id="KW-1185">Reference proteome</keyword>
<proteinExistence type="inferred from homology"/>
<feature type="binding site" evidence="12">
    <location>
        <position position="167"/>
    </location>
    <ligand>
        <name>Zn(2+)</name>
        <dbReference type="ChEBI" id="CHEBI:29105"/>
        <label>1</label>
        <note>catalytic</note>
    </ligand>
</feature>
<accession>K7RJC6</accession>
<dbReference type="SUPFAM" id="SSF56281">
    <property type="entry name" value="Metallo-hydrolase/oxidoreductase"/>
    <property type="match status" value="1"/>
</dbReference>
<evidence type="ECO:0000256" key="1">
    <source>
        <dbReference type="ARBA" id="ARBA00022490"/>
    </source>
</evidence>
<dbReference type="PATRIC" id="fig|751945.3.peg.1486"/>
<keyword evidence="4 9" id="KW-0255">Endonuclease</keyword>
<dbReference type="AlphaFoldDB" id="K7RJC6"/>
<comment type="function">
    <text evidence="9">An RNase that has 5'-3' exonuclease and possibly endonuclease activity. Involved in maturation of rRNA and in some organisms also mRNA maturation and/or decay.</text>
</comment>
<evidence type="ECO:0000256" key="12">
    <source>
        <dbReference type="PIRSR" id="PIRSR004803-3"/>
    </source>
</evidence>
<feature type="region of interest" description="Disordered" evidence="13">
    <location>
        <begin position="1"/>
        <end position="26"/>
    </location>
</feature>
<dbReference type="Gene3D" id="3.40.50.10710">
    <property type="entry name" value="Metallo-hydrolase/oxidoreductase"/>
    <property type="match status" value="1"/>
</dbReference>
<dbReference type="GO" id="GO:0005737">
    <property type="term" value="C:cytoplasm"/>
    <property type="evidence" value="ECO:0007669"/>
    <property type="project" value="UniProtKB-SubCell"/>
</dbReference>
<evidence type="ECO:0000256" key="11">
    <source>
        <dbReference type="PIRSR" id="PIRSR004803-2"/>
    </source>
</evidence>
<feature type="binding site" evidence="12">
    <location>
        <position position="94"/>
    </location>
    <ligand>
        <name>Zn(2+)</name>
        <dbReference type="ChEBI" id="CHEBI:29105"/>
        <label>1</label>
        <note>catalytic</note>
    </ligand>
</feature>
<dbReference type="PANTHER" id="PTHR43694:SF1">
    <property type="entry name" value="RIBONUCLEASE J"/>
    <property type="match status" value="1"/>
</dbReference>
<evidence type="ECO:0000313" key="15">
    <source>
        <dbReference type="EMBL" id="AFV76532.1"/>
    </source>
</evidence>
<organism evidence="15 16">
    <name type="scientific">Thermus oshimai JL-2</name>
    <dbReference type="NCBI Taxonomy" id="751945"/>
    <lineage>
        <taxon>Bacteria</taxon>
        <taxon>Thermotogati</taxon>
        <taxon>Deinococcota</taxon>
        <taxon>Deinococci</taxon>
        <taxon>Thermales</taxon>
        <taxon>Thermaceae</taxon>
        <taxon>Thermus</taxon>
    </lineage>
</organism>
<keyword evidence="9" id="KW-0698">rRNA processing</keyword>
<keyword evidence="8 9" id="KW-0694">RNA-binding</keyword>
<evidence type="ECO:0000313" key="16">
    <source>
        <dbReference type="Proteomes" id="UP000000211"/>
    </source>
</evidence>
<feature type="binding site" evidence="12">
    <location>
        <position position="69"/>
    </location>
    <ligand>
        <name>Ca(2+)</name>
        <dbReference type="ChEBI" id="CHEBI:29108"/>
    </ligand>
</feature>
<feature type="active site" description="Proton donor" evidence="10">
    <location>
        <position position="221"/>
    </location>
</feature>
<dbReference type="Gene3D" id="3.60.15.10">
    <property type="entry name" value="Ribonuclease Z/Hydroxyacylglutathione hydrolase-like"/>
    <property type="match status" value="1"/>
</dbReference>
<dbReference type="CDD" id="cd07714">
    <property type="entry name" value="RNaseJ_MBL-fold"/>
    <property type="match status" value="1"/>
</dbReference>
<keyword evidence="12" id="KW-0106">Calcium</keyword>
<protein>
    <recommendedName>
        <fullName evidence="9">Ribonuclease J</fullName>
        <shortName evidence="9">RNase J</shortName>
        <ecNumber evidence="9">3.1.-.-</ecNumber>
    </recommendedName>
</protein>
<keyword evidence="1 9" id="KW-0963">Cytoplasm</keyword>
<evidence type="ECO:0000256" key="7">
    <source>
        <dbReference type="ARBA" id="ARBA00022839"/>
    </source>
</evidence>
<feature type="binding site" evidence="9 11">
    <location>
        <begin position="389"/>
        <end position="393"/>
    </location>
    <ligand>
        <name>substrate</name>
    </ligand>
</feature>
<dbReference type="Pfam" id="PF22505">
    <property type="entry name" value="RNase_J_b_CASP"/>
    <property type="match status" value="1"/>
</dbReference>
<evidence type="ECO:0000256" key="4">
    <source>
        <dbReference type="ARBA" id="ARBA00022759"/>
    </source>
</evidence>
<dbReference type="InterPro" id="IPR011108">
    <property type="entry name" value="RMMBL"/>
</dbReference>
<feature type="binding site" evidence="12">
    <location>
        <position position="67"/>
    </location>
    <ligand>
        <name>Ca(2+)</name>
        <dbReference type="ChEBI" id="CHEBI:29108"/>
    </ligand>
</feature>
<dbReference type="RefSeq" id="WP_016329713.1">
    <property type="nucleotide sequence ID" value="NC_019386.1"/>
</dbReference>
<sequence>MEKERKPRRRRRRKPGETPAPSPQDALEIIPLGGMGEIGKNITAFRYRDEIFVLDGGLAFPEEGMPGVDLLIPRVDYLVQHRHLIKAWVLTHGHEDHIGGLPYLLPMVFGKGSEVPIYGARLTLGLLKGKLEEAGLRPGSFNLKEVSPDDRIQVGRYFTLDLFRMTHSIPDNSGLVIRTPIGTIVHTGDFKLDPTPIDGKVSHLAKVAQAGAEGVLLLIADATNAERPGYTPSEMEIAKELDRVIGRAPGRVFVTTFASHIHRIQSVIWAAEKYGRKVAMEGRSMLKFSRIALELGYLKVKDRLYTLEEVKDLPDHQVLILATGSQGQPMSVLHRLAFEGHAKMAIKPGDTVILSSSPIPGNEEAVNRVINRLYALGAYVLYPPTYKVHASGHASQEELKLILNLTTPRFFLPWHGEVRHQTNFKWLAEGMSRPPEKTLIGENGAVYRLTPDSFEKVGTVPSGVLYVDGLGVGDITEEILADRRHMAEEGMVFITGLLSPSPTVEVVSRGFVKAGERVLGEVKKLALEALHRGFREKRPLERIRDDITYPVKKLLKKATGRDPLVLTVVLEGVAAGEVQEALR</sequence>
<comment type="subcellular location">
    <subcellularLocation>
        <location evidence="9">Cytoplasm</location>
    </subcellularLocation>
</comment>
<dbReference type="OrthoDB" id="9758375at2"/>
<feature type="domain" description="Metallo-beta-lactamase" evidence="14">
    <location>
        <begin position="39"/>
        <end position="241"/>
    </location>
</feature>
<dbReference type="SMART" id="SM00849">
    <property type="entry name" value="Lactamase_B"/>
    <property type="match status" value="1"/>
</dbReference>
<dbReference type="InterPro" id="IPR036866">
    <property type="entry name" value="RibonucZ/Hydroxyglut_hydro"/>
</dbReference>
<dbReference type="STRING" id="751945.Theos_1504"/>
<evidence type="ECO:0000256" key="13">
    <source>
        <dbReference type="SAM" id="MobiDB-lite"/>
    </source>
</evidence>
<name>K7RJC6_THEOS</name>
<dbReference type="KEGG" id="tos:Theos_1504"/>
<evidence type="ECO:0000256" key="10">
    <source>
        <dbReference type="PIRSR" id="PIRSR004803-1"/>
    </source>
</evidence>
<dbReference type="EC" id="3.1.-.-" evidence="9"/>
<dbReference type="GO" id="GO:0004534">
    <property type="term" value="F:5'-3' RNA exonuclease activity"/>
    <property type="evidence" value="ECO:0007669"/>
    <property type="project" value="UniProtKB-UniRule"/>
</dbReference>
<dbReference type="Pfam" id="PF12706">
    <property type="entry name" value="Lactamase_B_2"/>
    <property type="match status" value="1"/>
</dbReference>
<feature type="binding site" evidence="12">
    <location>
        <position position="189"/>
    </location>
    <ligand>
        <name>Zn(2+)</name>
        <dbReference type="ChEBI" id="CHEBI:29105"/>
        <label>1</label>
        <note>catalytic</note>
    </ligand>
</feature>
<evidence type="ECO:0000256" key="8">
    <source>
        <dbReference type="ARBA" id="ARBA00022884"/>
    </source>
</evidence>
<dbReference type="Pfam" id="PF07521">
    <property type="entry name" value="RMMBL"/>
    <property type="match status" value="1"/>
</dbReference>
<dbReference type="InterPro" id="IPR001279">
    <property type="entry name" value="Metallo-B-lactamas"/>
</dbReference>
<dbReference type="GO" id="GO:0006364">
    <property type="term" value="P:rRNA processing"/>
    <property type="evidence" value="ECO:0007669"/>
    <property type="project" value="UniProtKB-UniRule"/>
</dbReference>
<evidence type="ECO:0000256" key="5">
    <source>
        <dbReference type="ARBA" id="ARBA00022801"/>
    </source>
</evidence>
<keyword evidence="6 12" id="KW-0862">Zinc</keyword>
<feature type="binding site" evidence="12">
    <location>
        <position position="468"/>
    </location>
    <ligand>
        <name>Ca(2+)</name>
        <dbReference type="ChEBI" id="CHEBI:29108"/>
    </ligand>
</feature>
<keyword evidence="5 9" id="KW-0378">Hydrolase</keyword>
<dbReference type="GO" id="GO:0004521">
    <property type="term" value="F:RNA endonuclease activity"/>
    <property type="evidence" value="ECO:0007669"/>
    <property type="project" value="UniProtKB-UniRule"/>
</dbReference>
<comment type="subunit">
    <text evidence="9">Homodimer, may be a subunit of the RNA degradosome.</text>
</comment>
<feature type="binding site" evidence="12">
    <location>
        <position position="415"/>
    </location>
    <ligand>
        <name>Zn(2+)</name>
        <dbReference type="ChEBI" id="CHEBI:29105"/>
        <label>1</label>
        <note>catalytic</note>
    </ligand>
</feature>
<keyword evidence="2 9" id="KW-0540">Nuclease</keyword>
<reference evidence="15 16" key="1">
    <citation type="journal article" date="2013" name="Genome Announc.">
        <title>Whole Genome Sequencing of Thermus oshimai JL-2 and Thermus thermophilus JL-18, Incomplete Denitrifiers from the United States Great Basin.</title>
        <authorList>
            <person name="Murugapiran S.K."/>
            <person name="Huntemann M."/>
            <person name="Wei C.L."/>
            <person name="Han J."/>
            <person name="Detter J.C."/>
            <person name="Han C.S."/>
            <person name="Erkkila T.H."/>
            <person name="Teshima H."/>
            <person name="Chen A."/>
            <person name="Kyrpides N."/>
            <person name="Mavrommatis K."/>
            <person name="Markowitz V."/>
            <person name="Szeto E."/>
            <person name="Ivanova N."/>
            <person name="Pagani I."/>
            <person name="Lam J."/>
            <person name="McDonald A.I."/>
            <person name="Dodsworth J.A."/>
            <person name="Pati A."/>
            <person name="Goodwin L."/>
            <person name="Peters L."/>
            <person name="Pitluck S."/>
            <person name="Woyke T."/>
            <person name="Hedlund B.P."/>
        </authorList>
    </citation>
    <scope>NUCLEOTIDE SEQUENCE</scope>
    <source>
        <strain evidence="15 16">JL-2</strain>
    </source>
</reference>
<evidence type="ECO:0000256" key="6">
    <source>
        <dbReference type="ARBA" id="ARBA00022833"/>
    </source>
</evidence>
<evidence type="ECO:0000256" key="9">
    <source>
        <dbReference type="HAMAP-Rule" id="MF_01491"/>
    </source>
</evidence>
<dbReference type="Gene3D" id="3.10.20.580">
    <property type="match status" value="1"/>
</dbReference>
<dbReference type="NCBIfam" id="TIGR00649">
    <property type="entry name" value="MG423"/>
    <property type="match status" value="1"/>
</dbReference>
<dbReference type="Pfam" id="PF17770">
    <property type="entry name" value="RNase_J_C"/>
    <property type="match status" value="1"/>
</dbReference>
<dbReference type="GO" id="GO:0003723">
    <property type="term" value="F:RNA binding"/>
    <property type="evidence" value="ECO:0007669"/>
    <property type="project" value="UniProtKB-UniRule"/>
</dbReference>
<feature type="binding site" evidence="12">
    <location>
        <position position="92"/>
    </location>
    <ligand>
        <name>Zn(2+)</name>
        <dbReference type="ChEBI" id="CHEBI:29105"/>
        <label>1</label>
        <note>catalytic</note>
    </ligand>
</feature>
<dbReference type="PIRSF" id="PIRSF004803">
    <property type="entry name" value="RnjA"/>
    <property type="match status" value="1"/>
</dbReference>
<comment type="cofactor">
    <cofactor evidence="12">
        <name>Ca(2+)</name>
        <dbReference type="ChEBI" id="CHEBI:29108"/>
    </cofactor>
    <text evidence="12">Binds 1 Ca(2+) cation per subunit. Seen in 1 crystal structure, it is not clear if it is physiologically important.</text>
</comment>
<feature type="binding site" evidence="12">
    <location>
        <position position="97"/>
    </location>
    <ligand>
        <name>Zn(2+)</name>
        <dbReference type="ChEBI" id="CHEBI:29105"/>
        <label>1</label>
        <note>catalytic</note>
    </ligand>
</feature>
<evidence type="ECO:0000256" key="3">
    <source>
        <dbReference type="ARBA" id="ARBA00022723"/>
    </source>
</evidence>
<feature type="active site" description="Proton acceptor" evidence="10">
    <location>
        <position position="393"/>
    </location>
</feature>
<dbReference type="PANTHER" id="PTHR43694">
    <property type="entry name" value="RIBONUCLEASE J"/>
    <property type="match status" value="1"/>
</dbReference>
<dbReference type="InterPro" id="IPR030854">
    <property type="entry name" value="RNase_J_bac"/>
</dbReference>
<comment type="cofactor">
    <cofactor evidence="12">
        <name>Zn(2+)</name>
        <dbReference type="ChEBI" id="CHEBI:29105"/>
    </cofactor>
    <text evidence="12">Binds 2 Zn(2+) ions per subunit. It is not clear if Zn(2+) or Mg(2+) is physiologically important.</text>
</comment>
<dbReference type="HAMAP" id="MF_01491">
    <property type="entry name" value="RNase_J_bact"/>
    <property type="match status" value="1"/>
</dbReference>
<comment type="similarity">
    <text evidence="9">Belongs to the metallo-beta-lactamase superfamily. RNA-metabolizing metallo-beta-lactamase-like family. Bacterial RNase J subfamily.</text>
</comment>
<dbReference type="InterPro" id="IPR042173">
    <property type="entry name" value="RNase_J_2"/>
</dbReference>
<dbReference type="GO" id="GO:0008270">
    <property type="term" value="F:zinc ion binding"/>
    <property type="evidence" value="ECO:0007669"/>
    <property type="project" value="InterPro"/>
</dbReference>
<dbReference type="Proteomes" id="UP000000211">
    <property type="component" value="Chromosome"/>
</dbReference>
<evidence type="ECO:0000259" key="14">
    <source>
        <dbReference type="SMART" id="SM00849"/>
    </source>
</evidence>
<feature type="binding site" evidence="11">
    <location>
        <begin position="258"/>
        <end position="260"/>
    </location>
    <ligand>
        <name>substrate</name>
    </ligand>
</feature>
<feature type="binding site" evidence="12">
    <location>
        <position position="96"/>
    </location>
    <ligand>
        <name>Zn(2+)</name>
        <dbReference type="ChEBI" id="CHEBI:29105"/>
        <label>1</label>
        <note>catalytic</note>
    </ligand>
</feature>
<dbReference type="HOGENOM" id="CLU_008727_3_1_0"/>
<dbReference type="EMBL" id="CP003249">
    <property type="protein sequence ID" value="AFV76532.1"/>
    <property type="molecule type" value="Genomic_DNA"/>
</dbReference>